<name>A0A9W6TEV2_9STRA</name>
<sequence>MAEAELECAVYGEETVFPVKIARDAKVSALQEAIASTLSTQEHAVPPRLVTLYLAKKDGAWLKDDDSVDDLLSGKIDTAYKKMRPSWKLNKTEYFGDFQLGEEEIHILVELPVPDSHCVDIGEPDPRLDWSKRRGWISKAQWYLPFVFVGLAVIAGVYGENPLHEKGCLDSSGRSLVCGVILIDVSIGLILRYALPSWKAHYDDLIDLVNEVVEKTSNEANERTALLRAAESQQRDAIQAPHGPPMYGNDRSSKKKRRGKWKH</sequence>
<feature type="compositionally biased region" description="Basic residues" evidence="4">
    <location>
        <begin position="253"/>
        <end position="263"/>
    </location>
</feature>
<proteinExistence type="predicted"/>
<dbReference type="GO" id="GO:0043657">
    <property type="term" value="C:host cell"/>
    <property type="evidence" value="ECO:0007669"/>
    <property type="project" value="UniProtKB-SubCell"/>
</dbReference>
<reference evidence="7" key="1">
    <citation type="submission" date="2023-04" db="EMBL/GenBank/DDBJ databases">
        <title>Phytophthora lilii NBRC 32176.</title>
        <authorList>
            <person name="Ichikawa N."/>
            <person name="Sato H."/>
            <person name="Tonouchi N."/>
        </authorList>
    </citation>
    <scope>NUCLEOTIDE SEQUENCE</scope>
    <source>
        <strain evidence="7">NBRC 32176</strain>
    </source>
</reference>
<dbReference type="AlphaFoldDB" id="A0A9W6TEV2"/>
<keyword evidence="8" id="KW-1185">Reference proteome</keyword>
<protein>
    <submittedName>
        <fullName evidence="7">Unnamed protein product</fullName>
    </submittedName>
</protein>
<evidence type="ECO:0000256" key="3">
    <source>
        <dbReference type="ARBA" id="ARBA00022525"/>
    </source>
</evidence>
<dbReference type="InterPro" id="IPR045379">
    <property type="entry name" value="Crinkler_N"/>
</dbReference>
<dbReference type="Pfam" id="PF20147">
    <property type="entry name" value="Crinkler"/>
    <property type="match status" value="1"/>
</dbReference>
<evidence type="ECO:0000259" key="6">
    <source>
        <dbReference type="Pfam" id="PF20147"/>
    </source>
</evidence>
<accession>A0A9W6TEV2</accession>
<evidence type="ECO:0000256" key="1">
    <source>
        <dbReference type="ARBA" id="ARBA00004340"/>
    </source>
</evidence>
<dbReference type="EMBL" id="BSXW01000065">
    <property type="protein sequence ID" value="GMF11143.1"/>
    <property type="molecule type" value="Genomic_DNA"/>
</dbReference>
<evidence type="ECO:0000313" key="8">
    <source>
        <dbReference type="Proteomes" id="UP001165083"/>
    </source>
</evidence>
<evidence type="ECO:0000256" key="4">
    <source>
        <dbReference type="SAM" id="MobiDB-lite"/>
    </source>
</evidence>
<keyword evidence="5" id="KW-1133">Transmembrane helix</keyword>
<evidence type="ECO:0000313" key="7">
    <source>
        <dbReference type="EMBL" id="GMF11143.1"/>
    </source>
</evidence>
<organism evidence="7 8">
    <name type="scientific">Phytophthora lilii</name>
    <dbReference type="NCBI Taxonomy" id="2077276"/>
    <lineage>
        <taxon>Eukaryota</taxon>
        <taxon>Sar</taxon>
        <taxon>Stramenopiles</taxon>
        <taxon>Oomycota</taxon>
        <taxon>Peronosporomycetes</taxon>
        <taxon>Peronosporales</taxon>
        <taxon>Peronosporaceae</taxon>
        <taxon>Phytophthora</taxon>
    </lineage>
</organism>
<feature type="domain" description="Crinkler effector protein N-terminal" evidence="6">
    <location>
        <begin position="5"/>
        <end position="110"/>
    </location>
</feature>
<keyword evidence="3" id="KW-0964">Secreted</keyword>
<comment type="caution">
    <text evidence="7">The sequence shown here is derived from an EMBL/GenBank/DDBJ whole genome shotgun (WGS) entry which is preliminary data.</text>
</comment>
<evidence type="ECO:0000256" key="2">
    <source>
        <dbReference type="ARBA" id="ARBA00004613"/>
    </source>
</evidence>
<dbReference type="GO" id="GO:0005576">
    <property type="term" value="C:extracellular region"/>
    <property type="evidence" value="ECO:0007669"/>
    <property type="project" value="UniProtKB-SubCell"/>
</dbReference>
<feature type="region of interest" description="Disordered" evidence="4">
    <location>
        <begin position="230"/>
        <end position="263"/>
    </location>
</feature>
<dbReference type="OrthoDB" id="165123at2759"/>
<feature type="transmembrane region" description="Helical" evidence="5">
    <location>
        <begin position="142"/>
        <end position="159"/>
    </location>
</feature>
<comment type="subcellular location">
    <subcellularLocation>
        <location evidence="1">Host cell</location>
    </subcellularLocation>
    <subcellularLocation>
        <location evidence="2">Secreted</location>
    </subcellularLocation>
</comment>
<evidence type="ECO:0000256" key="5">
    <source>
        <dbReference type="SAM" id="Phobius"/>
    </source>
</evidence>
<gene>
    <name evidence="7" type="ORF">Plil01_000188200</name>
</gene>
<dbReference type="Proteomes" id="UP001165083">
    <property type="component" value="Unassembled WGS sequence"/>
</dbReference>
<feature type="transmembrane region" description="Helical" evidence="5">
    <location>
        <begin position="171"/>
        <end position="191"/>
    </location>
</feature>
<keyword evidence="5" id="KW-0472">Membrane</keyword>
<keyword evidence="5" id="KW-0812">Transmembrane</keyword>